<feature type="compositionally biased region" description="Basic and acidic residues" evidence="4">
    <location>
        <begin position="319"/>
        <end position="334"/>
    </location>
</feature>
<feature type="compositionally biased region" description="Basic residues" evidence="4">
    <location>
        <begin position="477"/>
        <end position="488"/>
    </location>
</feature>
<evidence type="ECO:0000313" key="7">
    <source>
        <dbReference type="EMBL" id="KAK0517388.1"/>
    </source>
</evidence>
<dbReference type="Pfam" id="PF15459">
    <property type="entry name" value="RRP14"/>
    <property type="match status" value="1"/>
</dbReference>
<feature type="compositionally biased region" description="Low complexity" evidence="4">
    <location>
        <begin position="406"/>
        <end position="416"/>
    </location>
</feature>
<feature type="compositionally biased region" description="Basic residues" evidence="4">
    <location>
        <begin position="525"/>
        <end position="537"/>
    </location>
</feature>
<evidence type="ECO:0000256" key="1">
    <source>
        <dbReference type="ARBA" id="ARBA00004123"/>
    </source>
</evidence>
<feature type="compositionally biased region" description="Basic and acidic residues" evidence="4">
    <location>
        <begin position="465"/>
        <end position="474"/>
    </location>
</feature>
<dbReference type="GO" id="GO:0042273">
    <property type="term" value="P:ribosomal large subunit biogenesis"/>
    <property type="evidence" value="ECO:0007669"/>
    <property type="project" value="TreeGrafter"/>
</dbReference>
<dbReference type="GO" id="GO:0042274">
    <property type="term" value="P:ribosomal small subunit biogenesis"/>
    <property type="evidence" value="ECO:0007669"/>
    <property type="project" value="TreeGrafter"/>
</dbReference>
<feature type="compositionally biased region" description="Basic residues" evidence="4">
    <location>
        <begin position="150"/>
        <end position="161"/>
    </location>
</feature>
<dbReference type="PANTHER" id="PTHR14369">
    <property type="entry name" value="SURFEIT LOCUS PROTEIN 6"/>
    <property type="match status" value="1"/>
</dbReference>
<dbReference type="Proteomes" id="UP001166286">
    <property type="component" value="Unassembled WGS sequence"/>
</dbReference>
<feature type="compositionally biased region" description="Basic and acidic residues" evidence="4">
    <location>
        <begin position="47"/>
        <end position="71"/>
    </location>
</feature>
<feature type="compositionally biased region" description="Basic and acidic residues" evidence="4">
    <location>
        <begin position="301"/>
        <end position="311"/>
    </location>
</feature>
<evidence type="ECO:0000313" key="8">
    <source>
        <dbReference type="Proteomes" id="UP001166286"/>
    </source>
</evidence>
<evidence type="ECO:0000259" key="5">
    <source>
        <dbReference type="Pfam" id="PF04935"/>
    </source>
</evidence>
<evidence type="ECO:0008006" key="9">
    <source>
        <dbReference type="Google" id="ProtNLM"/>
    </source>
</evidence>
<evidence type="ECO:0000259" key="6">
    <source>
        <dbReference type="Pfam" id="PF15459"/>
    </source>
</evidence>
<dbReference type="EMBL" id="JAFEKC020000001">
    <property type="protein sequence ID" value="KAK0517388.1"/>
    <property type="molecule type" value="Genomic_DNA"/>
</dbReference>
<protein>
    <recommendedName>
        <fullName evidence="9">Ribosome biogenesis protein Rrp14-C</fullName>
    </recommendedName>
</protein>
<dbReference type="GO" id="GO:0003723">
    <property type="term" value="F:RNA binding"/>
    <property type="evidence" value="ECO:0007669"/>
    <property type="project" value="TreeGrafter"/>
</dbReference>
<comment type="similarity">
    <text evidence="2">Belongs to the SURF6 family.</text>
</comment>
<proteinExistence type="inferred from homology"/>
<feature type="compositionally biased region" description="Low complexity" evidence="4">
    <location>
        <begin position="229"/>
        <end position="241"/>
    </location>
</feature>
<dbReference type="PANTHER" id="PTHR14369:SF0">
    <property type="entry name" value="SURFEIT LOCUS PROTEIN 6"/>
    <property type="match status" value="1"/>
</dbReference>
<gene>
    <name evidence="7" type="ORF">JMJ35_000543</name>
</gene>
<dbReference type="InterPro" id="IPR029190">
    <property type="entry name" value="Rrp14/SURF6_C"/>
</dbReference>
<feature type="domain" description="Ribosomal RNA-processing protein 14 N-terminal" evidence="6">
    <location>
        <begin position="12"/>
        <end position="62"/>
    </location>
</feature>
<feature type="compositionally biased region" description="Pro residues" evidence="4">
    <location>
        <begin position="278"/>
        <end position="287"/>
    </location>
</feature>
<evidence type="ECO:0000256" key="4">
    <source>
        <dbReference type="SAM" id="MobiDB-lite"/>
    </source>
</evidence>
<dbReference type="AlphaFoldDB" id="A0AA39RBL1"/>
<name>A0AA39RBL1_9LECA</name>
<feature type="compositionally biased region" description="Polar residues" evidence="4">
    <location>
        <begin position="123"/>
        <end position="140"/>
    </location>
</feature>
<keyword evidence="8" id="KW-1185">Reference proteome</keyword>
<feature type="domain" description="Ribosomal RNA-processing protein 14/surfeit locus protein 6 C-terminal" evidence="5">
    <location>
        <begin position="321"/>
        <end position="527"/>
    </location>
</feature>
<sequence>MAQERSDTLEERLKSHAESFNGLLSLIPAKYYYGEDTSDQWQKKKQTKEQARAAKLAKLDPDNAKSAKDVLEEQAASARKRKREEEEDVLEVEGIEPEKPMTASIKKGKQSKKQKREEKGTAINPSQSKPEANGAISISQLDPEAERRAKAEKKREKRERKKSKDEAKAAKIKAKKERKAQEAALVDDSKDAAVVRDASGEEEEADEREGHVDNIEMEDLVDDSREHASTTATPSTALSPAFDASTNHSGSSSISSIAAPTAHDLQSRNPNVSNAPKEAPPPQLPKPNPEELKARLTQRIEALRQSRHADGLDGAPARTRQELIESRRQKEEARRAHKKALRQKAKEAERLAQAETMARGSPFLSNSPLLSPGSPLTPSSSDPITSFSFSRIAFPSSTAPTHAHATPSLTTILTPKTKPKGPSDPHTALLAAQKKESRLSSLPTTKRAEITEKDTWLNARKRAHGERIRDDTSLLKKTLKRKEKAKKKSEREWGERIEGVKKGQEGRQKKREMNLAKRREEKGKKGGGKGKKGGKKRPGFEGSFRAKAPSAAAAGGGRKK</sequence>
<accession>A0AA39RBL1</accession>
<organism evidence="7 8">
    <name type="scientific">Cladonia borealis</name>
    <dbReference type="NCBI Taxonomy" id="184061"/>
    <lineage>
        <taxon>Eukaryota</taxon>
        <taxon>Fungi</taxon>
        <taxon>Dikarya</taxon>
        <taxon>Ascomycota</taxon>
        <taxon>Pezizomycotina</taxon>
        <taxon>Lecanoromycetes</taxon>
        <taxon>OSLEUM clade</taxon>
        <taxon>Lecanoromycetidae</taxon>
        <taxon>Lecanorales</taxon>
        <taxon>Lecanorineae</taxon>
        <taxon>Cladoniaceae</taxon>
        <taxon>Cladonia</taxon>
    </lineage>
</organism>
<evidence type="ECO:0000256" key="2">
    <source>
        <dbReference type="ARBA" id="ARBA00005904"/>
    </source>
</evidence>
<feature type="compositionally biased region" description="Basic and acidic residues" evidence="4">
    <location>
        <begin position="489"/>
        <end position="524"/>
    </location>
</feature>
<comment type="subcellular location">
    <subcellularLocation>
        <location evidence="1">Nucleus</location>
    </subcellularLocation>
</comment>
<dbReference type="InterPro" id="IPR007019">
    <property type="entry name" value="SURF6"/>
</dbReference>
<feature type="compositionally biased region" description="Acidic residues" evidence="4">
    <location>
        <begin position="85"/>
        <end position="95"/>
    </location>
</feature>
<feature type="compositionally biased region" description="Low complexity" evidence="4">
    <location>
        <begin position="540"/>
        <end position="553"/>
    </location>
</feature>
<reference evidence="7" key="1">
    <citation type="submission" date="2023-03" db="EMBL/GenBank/DDBJ databases">
        <title>Complete genome of Cladonia borealis.</title>
        <authorList>
            <person name="Park H."/>
        </authorList>
    </citation>
    <scope>NUCLEOTIDE SEQUENCE</scope>
    <source>
        <strain evidence="7">ANT050790</strain>
    </source>
</reference>
<feature type="region of interest" description="Disordered" evidence="4">
    <location>
        <begin position="36"/>
        <end position="447"/>
    </location>
</feature>
<dbReference type="Pfam" id="PF04935">
    <property type="entry name" value="SURF6"/>
    <property type="match status" value="1"/>
</dbReference>
<dbReference type="GO" id="GO:0003677">
    <property type="term" value="F:DNA binding"/>
    <property type="evidence" value="ECO:0007669"/>
    <property type="project" value="TreeGrafter"/>
</dbReference>
<evidence type="ECO:0000256" key="3">
    <source>
        <dbReference type="ARBA" id="ARBA00023242"/>
    </source>
</evidence>
<comment type="caution">
    <text evidence="7">The sequence shown here is derived from an EMBL/GenBank/DDBJ whole genome shotgun (WGS) entry which is preliminary data.</text>
</comment>
<feature type="compositionally biased region" description="Low complexity" evidence="4">
    <location>
        <begin position="361"/>
        <end position="390"/>
    </location>
</feature>
<feature type="region of interest" description="Disordered" evidence="4">
    <location>
        <begin position="461"/>
        <end position="560"/>
    </location>
</feature>
<dbReference type="InterPro" id="IPR029188">
    <property type="entry name" value="Rrp14_N"/>
</dbReference>
<dbReference type="GO" id="GO:0005730">
    <property type="term" value="C:nucleolus"/>
    <property type="evidence" value="ECO:0007669"/>
    <property type="project" value="TreeGrafter"/>
</dbReference>
<keyword evidence="3" id="KW-0539">Nucleus</keyword>